<evidence type="ECO:0000313" key="1">
    <source>
        <dbReference type="EMBL" id="KAK0134662.1"/>
    </source>
</evidence>
<dbReference type="AlphaFoldDB" id="A0AA47NSG2"/>
<protein>
    <submittedName>
        <fullName evidence="1">Uncharacterized protein</fullName>
    </submittedName>
</protein>
<reference evidence="1" key="1">
    <citation type="journal article" date="2023" name="Front. Mar. Sci.">
        <title>A new Merluccius polli reference genome to investigate the effects of global change in West African waters.</title>
        <authorList>
            <person name="Mateo J.L."/>
            <person name="Blanco-Fernandez C."/>
            <person name="Garcia-Vazquez E."/>
            <person name="Machado-Schiaffino G."/>
        </authorList>
    </citation>
    <scope>NUCLEOTIDE SEQUENCE</scope>
    <source>
        <strain evidence="1">C29</strain>
        <tissue evidence="1">Fin</tissue>
    </source>
</reference>
<proteinExistence type="predicted"/>
<gene>
    <name evidence="1" type="ORF">N1851_029730</name>
</gene>
<evidence type="ECO:0000313" key="2">
    <source>
        <dbReference type="Proteomes" id="UP001174136"/>
    </source>
</evidence>
<keyword evidence="2" id="KW-1185">Reference proteome</keyword>
<sequence>MEHYPFCMALGLNLWAMKERPLNEKLDLCLLTNGALLEVSSFVRKLCGTVWGVMYDVLEHNFNFNLQGGEIAQELKKWCSLQKTSNANKLRRAFADLKDCFDKIVKTNPKSTKKHTSDCNGIHVSKTTPFNQAKQLLASEFKQGKSVNFDRYPLCKELRINLEVYSKREARAKLDLQVLTRAVIYEIHRYVEENPQEDHYVPVLYKILEDNFDLSSQLHRCCDFALAIASQVKTMAGNFRSSFSRKGDYQNKVFELPFEFPSSGEGVCKEEPEDGYCELEHGNDDIEFVCQLIPVDIKVKLD</sequence>
<organism evidence="1 2">
    <name type="scientific">Merluccius polli</name>
    <name type="common">Benguela hake</name>
    <name type="synonym">Merluccius cadenati</name>
    <dbReference type="NCBI Taxonomy" id="89951"/>
    <lineage>
        <taxon>Eukaryota</taxon>
        <taxon>Metazoa</taxon>
        <taxon>Chordata</taxon>
        <taxon>Craniata</taxon>
        <taxon>Vertebrata</taxon>
        <taxon>Euteleostomi</taxon>
        <taxon>Actinopterygii</taxon>
        <taxon>Neopterygii</taxon>
        <taxon>Teleostei</taxon>
        <taxon>Neoteleostei</taxon>
        <taxon>Acanthomorphata</taxon>
        <taxon>Zeiogadaria</taxon>
        <taxon>Gadariae</taxon>
        <taxon>Gadiformes</taxon>
        <taxon>Gadoidei</taxon>
        <taxon>Merlucciidae</taxon>
        <taxon>Merluccius</taxon>
    </lineage>
</organism>
<dbReference type="Proteomes" id="UP001174136">
    <property type="component" value="Unassembled WGS sequence"/>
</dbReference>
<accession>A0AA47NSG2</accession>
<dbReference type="EMBL" id="JAOPHQ010005692">
    <property type="protein sequence ID" value="KAK0134662.1"/>
    <property type="molecule type" value="Genomic_DNA"/>
</dbReference>
<name>A0AA47NSG2_MERPO</name>
<comment type="caution">
    <text evidence="1">The sequence shown here is derived from an EMBL/GenBank/DDBJ whole genome shotgun (WGS) entry which is preliminary data.</text>
</comment>